<dbReference type="AlphaFoldDB" id="A0A1W6LIJ2"/>
<name>A0A1W6LIJ2_9BURK</name>
<dbReference type="GO" id="GO:0000155">
    <property type="term" value="F:phosphorelay sensor kinase activity"/>
    <property type="evidence" value="ECO:0007669"/>
    <property type="project" value="InterPro"/>
</dbReference>
<protein>
    <submittedName>
        <fullName evidence="7">Histidine kinase</fullName>
    </submittedName>
</protein>
<dbReference type="SMART" id="SM00091">
    <property type="entry name" value="PAS"/>
    <property type="match status" value="1"/>
</dbReference>
<dbReference type="GO" id="GO:0046983">
    <property type="term" value="F:protein dimerization activity"/>
    <property type="evidence" value="ECO:0007669"/>
    <property type="project" value="InterPro"/>
</dbReference>
<feature type="domain" description="PAC" evidence="6">
    <location>
        <begin position="90"/>
        <end position="142"/>
    </location>
</feature>
<dbReference type="InterPro" id="IPR036890">
    <property type="entry name" value="HATPase_C_sf"/>
</dbReference>
<evidence type="ECO:0000256" key="1">
    <source>
        <dbReference type="ARBA" id="ARBA00022679"/>
    </source>
</evidence>
<dbReference type="InterPro" id="IPR000700">
    <property type="entry name" value="PAS-assoc_C"/>
</dbReference>
<dbReference type="PROSITE" id="PS50113">
    <property type="entry name" value="PAC"/>
    <property type="match status" value="1"/>
</dbReference>
<dbReference type="InterPro" id="IPR050482">
    <property type="entry name" value="Sensor_HK_TwoCompSys"/>
</dbReference>
<dbReference type="CDD" id="cd16917">
    <property type="entry name" value="HATPase_UhpB-NarQ-NarX-like"/>
    <property type="match status" value="1"/>
</dbReference>
<dbReference type="OrthoDB" id="9813412at2"/>
<dbReference type="KEGG" id="rgu:A4W93_27025"/>
<dbReference type="EMBL" id="CP015118">
    <property type="protein sequence ID" value="ARN24075.1"/>
    <property type="molecule type" value="Genomic_DNA"/>
</dbReference>
<gene>
    <name evidence="7" type="ORF">A4W93_27025</name>
</gene>
<dbReference type="GO" id="GO:0006355">
    <property type="term" value="P:regulation of DNA-templated transcription"/>
    <property type="evidence" value="ECO:0007669"/>
    <property type="project" value="InterPro"/>
</dbReference>
<dbReference type="InterPro" id="IPR035965">
    <property type="entry name" value="PAS-like_dom_sf"/>
</dbReference>
<evidence type="ECO:0000313" key="8">
    <source>
        <dbReference type="Proteomes" id="UP000193427"/>
    </source>
</evidence>
<dbReference type="GO" id="GO:0016020">
    <property type="term" value="C:membrane"/>
    <property type="evidence" value="ECO:0007669"/>
    <property type="project" value="InterPro"/>
</dbReference>
<feature type="domain" description="PAS" evidence="5">
    <location>
        <begin position="12"/>
        <end position="64"/>
    </location>
</feature>
<keyword evidence="8" id="KW-1185">Reference proteome</keyword>
<dbReference type="InterPro" id="IPR003594">
    <property type="entry name" value="HATPase_dom"/>
</dbReference>
<evidence type="ECO:0000259" key="6">
    <source>
        <dbReference type="PROSITE" id="PS50113"/>
    </source>
</evidence>
<dbReference type="PROSITE" id="PS50109">
    <property type="entry name" value="HIS_KIN"/>
    <property type="match status" value="1"/>
</dbReference>
<evidence type="ECO:0000256" key="3">
    <source>
        <dbReference type="ARBA" id="ARBA00023012"/>
    </source>
</evidence>
<dbReference type="InterPro" id="IPR005467">
    <property type="entry name" value="His_kinase_dom"/>
</dbReference>
<dbReference type="PANTHER" id="PTHR24421">
    <property type="entry name" value="NITRATE/NITRITE SENSOR PROTEIN NARX-RELATED"/>
    <property type="match status" value="1"/>
</dbReference>
<dbReference type="SMART" id="SM00387">
    <property type="entry name" value="HATPase_c"/>
    <property type="match status" value="1"/>
</dbReference>
<evidence type="ECO:0000256" key="2">
    <source>
        <dbReference type="ARBA" id="ARBA00022777"/>
    </source>
</evidence>
<dbReference type="InterPro" id="IPR011712">
    <property type="entry name" value="Sig_transdc_His_kin_sub3_dim/P"/>
</dbReference>
<dbReference type="PROSITE" id="PS50112">
    <property type="entry name" value="PAS"/>
    <property type="match status" value="1"/>
</dbReference>
<organism evidence="7 8">
    <name type="scientific">Piscinibacter gummiphilus</name>
    <dbReference type="NCBI Taxonomy" id="946333"/>
    <lineage>
        <taxon>Bacteria</taxon>
        <taxon>Pseudomonadati</taxon>
        <taxon>Pseudomonadota</taxon>
        <taxon>Betaproteobacteria</taxon>
        <taxon>Burkholderiales</taxon>
        <taxon>Sphaerotilaceae</taxon>
        <taxon>Piscinibacter</taxon>
    </lineage>
</organism>
<dbReference type="SUPFAM" id="SSF55874">
    <property type="entry name" value="ATPase domain of HSP90 chaperone/DNA topoisomerase II/histidine kinase"/>
    <property type="match status" value="1"/>
</dbReference>
<keyword evidence="3" id="KW-0902">Two-component regulatory system</keyword>
<accession>A0A1W6LIJ2</accession>
<dbReference type="PANTHER" id="PTHR24421:SF59">
    <property type="entry name" value="OXYGEN SENSOR HISTIDINE KINASE NREB"/>
    <property type="match status" value="1"/>
</dbReference>
<dbReference type="InterPro" id="IPR013767">
    <property type="entry name" value="PAS_fold"/>
</dbReference>
<feature type="domain" description="Histidine kinase" evidence="4">
    <location>
        <begin position="296"/>
        <end position="386"/>
    </location>
</feature>
<dbReference type="SUPFAM" id="SSF55785">
    <property type="entry name" value="PYP-like sensor domain (PAS domain)"/>
    <property type="match status" value="1"/>
</dbReference>
<evidence type="ECO:0000259" key="5">
    <source>
        <dbReference type="PROSITE" id="PS50112"/>
    </source>
</evidence>
<dbReference type="CDD" id="cd00130">
    <property type="entry name" value="PAS"/>
    <property type="match status" value="1"/>
</dbReference>
<keyword evidence="1" id="KW-0808">Transferase</keyword>
<dbReference type="InterPro" id="IPR000014">
    <property type="entry name" value="PAS"/>
</dbReference>
<reference evidence="7 8" key="1">
    <citation type="submission" date="2016-04" db="EMBL/GenBank/DDBJ databases">
        <title>Complete genome sequence of natural rubber-degrading, novel Gram-negative bacterium, Rhizobacter gummiphilus strain NS21.</title>
        <authorList>
            <person name="Tabata M."/>
            <person name="Kasai D."/>
            <person name="Fukuda M."/>
        </authorList>
    </citation>
    <scope>NUCLEOTIDE SEQUENCE [LARGE SCALE GENOMIC DNA]</scope>
    <source>
        <strain evidence="7 8">NS21</strain>
    </source>
</reference>
<dbReference type="Gene3D" id="3.30.450.20">
    <property type="entry name" value="PAS domain"/>
    <property type="match status" value="1"/>
</dbReference>
<dbReference type="STRING" id="946333.A4W93_27025"/>
<evidence type="ECO:0000313" key="7">
    <source>
        <dbReference type="EMBL" id="ARN24075.1"/>
    </source>
</evidence>
<keyword evidence="2 7" id="KW-0418">Kinase</keyword>
<sequence>MLSPPVPAGPAWTERLQLLLESTGDGIFGIDLAGRCTFVNRAAAEMLGHRTEAVLGRNMHELIHHTHADGRHYPEADCPIFNAFRRGLPCRIDSEVLWRADGSSFSAEYSSYPILDGDVVQGAVVTLVDITERKRAEAQLHQARDQLERRVDERTVELTRALGQLRELSAYLERVREDERTRIAREIHDELGSLLVALKLDVNWLGKRIGDRHELQCKCHDMGRMIDTAVDNVGRIITDLRPSILDHQGLWAALEWQAQEFFDTTEMPPDLRFHVAAGTVEPAGEAGQRWAMAVFRIFQEMLSNVARHARARSVTIRIEVESPPAPVLHLEVRDDGVGAAREALDHPHSYGVMGMRERAGHFGGRIAIDSHPGLGTRVRLTMPFPTERSQEVTP</sequence>
<dbReference type="Gene3D" id="1.20.5.1930">
    <property type="match status" value="1"/>
</dbReference>
<dbReference type="Pfam" id="PF02518">
    <property type="entry name" value="HATPase_c"/>
    <property type="match status" value="1"/>
</dbReference>
<dbReference type="Pfam" id="PF07730">
    <property type="entry name" value="HisKA_3"/>
    <property type="match status" value="1"/>
</dbReference>
<dbReference type="RefSeq" id="WP_099960108.1">
    <property type="nucleotide sequence ID" value="NZ_BSPR01000017.1"/>
</dbReference>
<dbReference type="Pfam" id="PF00989">
    <property type="entry name" value="PAS"/>
    <property type="match status" value="1"/>
</dbReference>
<dbReference type="NCBIfam" id="TIGR00229">
    <property type="entry name" value="sensory_box"/>
    <property type="match status" value="1"/>
</dbReference>
<dbReference type="Gene3D" id="3.30.565.10">
    <property type="entry name" value="Histidine kinase-like ATPase, C-terminal domain"/>
    <property type="match status" value="1"/>
</dbReference>
<dbReference type="Proteomes" id="UP000193427">
    <property type="component" value="Chromosome"/>
</dbReference>
<evidence type="ECO:0000259" key="4">
    <source>
        <dbReference type="PROSITE" id="PS50109"/>
    </source>
</evidence>
<proteinExistence type="predicted"/>